<evidence type="ECO:0008006" key="3">
    <source>
        <dbReference type="Google" id="ProtNLM"/>
    </source>
</evidence>
<dbReference type="RefSeq" id="WP_222923484.1">
    <property type="nucleotide sequence ID" value="NZ_JBHMAJ010000009.1"/>
</dbReference>
<dbReference type="Proteomes" id="UP001589595">
    <property type="component" value="Unassembled WGS sequence"/>
</dbReference>
<protein>
    <recommendedName>
        <fullName evidence="3">Small CPxCG-related zinc finger protein</fullName>
    </recommendedName>
</protein>
<dbReference type="EMBL" id="JBHMAJ010000009">
    <property type="protein sequence ID" value="MFB9825281.1"/>
    <property type="molecule type" value="Genomic_DNA"/>
</dbReference>
<evidence type="ECO:0000313" key="2">
    <source>
        <dbReference type="Proteomes" id="UP001589595"/>
    </source>
</evidence>
<name>A0ABD5MTF2_9EURY</name>
<dbReference type="AlphaFoldDB" id="A0ABD5MTF2"/>
<sequence length="66" mass="7582">MHPYAWYRQRWMPDDHMPRCDHCGSHVSDRFARVFSDERGDLNACPSCSANAGIAEAARDRTRADD</sequence>
<organism evidence="1 2">
    <name type="scientific">Halobaculum roseum</name>
    <dbReference type="NCBI Taxonomy" id="2175149"/>
    <lineage>
        <taxon>Archaea</taxon>
        <taxon>Methanobacteriati</taxon>
        <taxon>Methanobacteriota</taxon>
        <taxon>Stenosarchaea group</taxon>
        <taxon>Halobacteria</taxon>
        <taxon>Halobacteriales</taxon>
        <taxon>Haloferacaceae</taxon>
        <taxon>Halobaculum</taxon>
    </lineage>
</organism>
<comment type="caution">
    <text evidence="1">The sequence shown here is derived from an EMBL/GenBank/DDBJ whole genome shotgun (WGS) entry which is preliminary data.</text>
</comment>
<evidence type="ECO:0000313" key="1">
    <source>
        <dbReference type="EMBL" id="MFB9825281.1"/>
    </source>
</evidence>
<gene>
    <name evidence="1" type="ORF">ACFFOL_14005</name>
</gene>
<dbReference type="InterPro" id="IPR055985">
    <property type="entry name" value="DUF7563"/>
</dbReference>
<reference evidence="1" key="1">
    <citation type="submission" date="2024-09" db="EMBL/GenBank/DDBJ databases">
        <authorList>
            <person name="Sun Q."/>
        </authorList>
    </citation>
    <scope>NUCLEOTIDE SEQUENCE [LARGE SCALE GENOMIC DNA]</scope>
    <source>
        <strain evidence="1">JCM 31273</strain>
    </source>
</reference>
<dbReference type="Pfam" id="PF24444">
    <property type="entry name" value="DUF7563"/>
    <property type="match status" value="1"/>
</dbReference>
<keyword evidence="2" id="KW-1185">Reference proteome</keyword>
<accession>A0ABD5MTF2</accession>
<proteinExistence type="predicted"/>